<dbReference type="PROSITE" id="PS50003">
    <property type="entry name" value="PH_DOMAIN"/>
    <property type="match status" value="1"/>
</dbReference>
<accession>B0NSF6</accession>
<organism evidence="2 3">
    <name type="scientific">Bacteroides stercoris ATCC 43183</name>
    <dbReference type="NCBI Taxonomy" id="449673"/>
    <lineage>
        <taxon>Bacteria</taxon>
        <taxon>Pseudomonadati</taxon>
        <taxon>Bacteroidota</taxon>
        <taxon>Bacteroidia</taxon>
        <taxon>Bacteroidales</taxon>
        <taxon>Bacteroidaceae</taxon>
        <taxon>Bacteroides</taxon>
    </lineage>
</organism>
<evidence type="ECO:0000313" key="3">
    <source>
        <dbReference type="Proteomes" id="UP000004713"/>
    </source>
</evidence>
<dbReference type="Proteomes" id="UP000004713">
    <property type="component" value="Unassembled WGS sequence"/>
</dbReference>
<dbReference type="HOGENOM" id="CLU_3149688_0_0_10"/>
<dbReference type="AlphaFoldDB" id="B0NSF6"/>
<comment type="caution">
    <text evidence="2">The sequence shown here is derived from an EMBL/GenBank/DDBJ whole genome shotgun (WGS) entry which is preliminary data.</text>
</comment>
<reference evidence="2 3" key="1">
    <citation type="submission" date="2007-11" db="EMBL/GenBank/DDBJ databases">
        <title>Draft genome sequence of Bacteroides stercoris(ATCC 43183).</title>
        <authorList>
            <person name="Sudarsanam P."/>
            <person name="Ley R."/>
            <person name="Guruge J."/>
            <person name="Turnbaugh P.J."/>
            <person name="Mahowald M."/>
            <person name="Liep D."/>
            <person name="Gordon J."/>
        </authorList>
    </citation>
    <scope>NUCLEOTIDE SEQUENCE [LARGE SCALE GENOMIC DNA]</scope>
    <source>
        <strain evidence="2 3">ATCC 43183</strain>
    </source>
</reference>
<gene>
    <name evidence="2" type="ORF">BACSTE_02420</name>
</gene>
<dbReference type="EMBL" id="ABFZ02000020">
    <property type="protein sequence ID" value="EDS14732.1"/>
    <property type="molecule type" value="Genomic_DNA"/>
</dbReference>
<protein>
    <recommendedName>
        <fullName evidence="1">PH domain-containing protein</fullName>
    </recommendedName>
</protein>
<feature type="domain" description="PH" evidence="1">
    <location>
        <begin position="1"/>
        <end position="48"/>
    </location>
</feature>
<sequence>MPAAGPAARNWQPRSLQLENEESNVVKRYYIRCETKKRKREWNIYLRD</sequence>
<name>B0NSF6_BACSE</name>
<evidence type="ECO:0000313" key="2">
    <source>
        <dbReference type="EMBL" id="EDS14732.1"/>
    </source>
</evidence>
<reference evidence="2 3" key="2">
    <citation type="submission" date="2007-11" db="EMBL/GenBank/DDBJ databases">
        <authorList>
            <person name="Fulton L."/>
            <person name="Clifton S."/>
            <person name="Fulton B."/>
            <person name="Xu J."/>
            <person name="Minx P."/>
            <person name="Pepin K.H."/>
            <person name="Johnson M."/>
            <person name="Thiruvilangam P."/>
            <person name="Bhonagiri V."/>
            <person name="Nash W.E."/>
            <person name="Mardis E.R."/>
            <person name="Wilson R.K."/>
        </authorList>
    </citation>
    <scope>NUCLEOTIDE SEQUENCE [LARGE SCALE GENOMIC DNA]</scope>
    <source>
        <strain evidence="2 3">ATCC 43183</strain>
    </source>
</reference>
<dbReference type="InterPro" id="IPR001849">
    <property type="entry name" value="PH_domain"/>
</dbReference>
<evidence type="ECO:0000259" key="1">
    <source>
        <dbReference type="PROSITE" id="PS50003"/>
    </source>
</evidence>
<proteinExistence type="predicted"/>